<evidence type="ECO:0000256" key="1">
    <source>
        <dbReference type="SAM" id="MobiDB-lite"/>
    </source>
</evidence>
<feature type="compositionally biased region" description="Basic and acidic residues" evidence="1">
    <location>
        <begin position="216"/>
        <end position="227"/>
    </location>
</feature>
<evidence type="ECO:0000313" key="3">
    <source>
        <dbReference type="Proteomes" id="UP001174909"/>
    </source>
</evidence>
<dbReference type="EMBL" id="CASHTH010002911">
    <property type="protein sequence ID" value="CAI8037106.1"/>
    <property type="molecule type" value="Genomic_DNA"/>
</dbReference>
<keyword evidence="3" id="KW-1185">Reference proteome</keyword>
<evidence type="ECO:0000313" key="2">
    <source>
        <dbReference type="EMBL" id="CAI8037106.1"/>
    </source>
</evidence>
<name>A0AA35X238_GEOBA</name>
<organism evidence="2 3">
    <name type="scientific">Geodia barretti</name>
    <name type="common">Barrett's horny sponge</name>
    <dbReference type="NCBI Taxonomy" id="519541"/>
    <lineage>
        <taxon>Eukaryota</taxon>
        <taxon>Metazoa</taxon>
        <taxon>Porifera</taxon>
        <taxon>Demospongiae</taxon>
        <taxon>Heteroscleromorpha</taxon>
        <taxon>Tetractinellida</taxon>
        <taxon>Astrophorina</taxon>
        <taxon>Geodiidae</taxon>
        <taxon>Geodia</taxon>
    </lineage>
</organism>
<reference evidence="2" key="1">
    <citation type="submission" date="2023-03" db="EMBL/GenBank/DDBJ databases">
        <authorList>
            <person name="Steffen K."/>
            <person name="Cardenas P."/>
        </authorList>
    </citation>
    <scope>NUCLEOTIDE SEQUENCE</scope>
</reference>
<sequence length="235" mass="27381">GYEDFGKVSAVVEDALNIRTVGHVFRHGKTPGALYLEKTLWQRELMKSPSMSKSWSGKAGFYIYFYCATRVVCLCSCACCCSLAVESLLEDVRRRKSRVERVGTMGWVKERSVNKRFLNSLVLQTVPRRQQVAGKADRRERSRDNEPVIRGEGRHTQDHRSVDDGRESGLSDTKRRTRIEEEQSKDEKHDYRRGKDDYKHSSYRKEHSSYHRTREKPRDKGSLEHSRRNYSTTKS</sequence>
<feature type="non-terminal residue" evidence="2">
    <location>
        <position position="1"/>
    </location>
</feature>
<dbReference type="Proteomes" id="UP001174909">
    <property type="component" value="Unassembled WGS sequence"/>
</dbReference>
<feature type="region of interest" description="Disordered" evidence="1">
    <location>
        <begin position="129"/>
        <end position="235"/>
    </location>
</feature>
<proteinExistence type="predicted"/>
<accession>A0AA35X238</accession>
<protein>
    <submittedName>
        <fullName evidence="2">Uncharacterized protein</fullName>
    </submittedName>
</protein>
<feature type="compositionally biased region" description="Basic and acidic residues" evidence="1">
    <location>
        <begin position="135"/>
        <end position="209"/>
    </location>
</feature>
<comment type="caution">
    <text evidence="2">The sequence shown here is derived from an EMBL/GenBank/DDBJ whole genome shotgun (WGS) entry which is preliminary data.</text>
</comment>
<gene>
    <name evidence="2" type="ORF">GBAR_LOCUS20755</name>
</gene>
<dbReference type="AlphaFoldDB" id="A0AA35X238"/>